<dbReference type="AlphaFoldDB" id="A0A6N6JJC5"/>
<proteinExistence type="predicted"/>
<sequence length="45" mass="4573">MADLGAAETAEMTGTVAVMTAAETATTVADAGQVVTGRKFLRLMN</sequence>
<protein>
    <submittedName>
        <fullName evidence="1">Uncharacterized protein</fullName>
    </submittedName>
</protein>
<evidence type="ECO:0000313" key="2">
    <source>
        <dbReference type="Proteomes" id="UP000436822"/>
    </source>
</evidence>
<comment type="caution">
    <text evidence="1">The sequence shown here is derived from an EMBL/GenBank/DDBJ whole genome shotgun (WGS) entry which is preliminary data.</text>
</comment>
<keyword evidence="2" id="KW-1185">Reference proteome</keyword>
<name>A0A6N6JJC5_9RHOB</name>
<reference evidence="1 2" key="1">
    <citation type="submission" date="2019-12" db="EMBL/GenBank/DDBJ databases">
        <title>Litoreibacter badius sp. nov., a novel bacteriochlorophyll a-containing bacterium in the genus Litoreibacter.</title>
        <authorList>
            <person name="Kanamuro M."/>
            <person name="Takabe Y."/>
            <person name="Mori K."/>
            <person name="Takaichi S."/>
            <person name="Hanada S."/>
        </authorList>
    </citation>
    <scope>NUCLEOTIDE SEQUENCE [LARGE SCALE GENOMIC DNA]</scope>
    <source>
        <strain evidence="1 2">K6</strain>
    </source>
</reference>
<dbReference type="Proteomes" id="UP000436822">
    <property type="component" value="Unassembled WGS sequence"/>
</dbReference>
<organism evidence="1 2">
    <name type="scientific">Litoreibacter roseus</name>
    <dbReference type="NCBI Taxonomy" id="2601869"/>
    <lineage>
        <taxon>Bacteria</taxon>
        <taxon>Pseudomonadati</taxon>
        <taxon>Pseudomonadota</taxon>
        <taxon>Alphaproteobacteria</taxon>
        <taxon>Rhodobacterales</taxon>
        <taxon>Roseobacteraceae</taxon>
        <taxon>Litoreibacter</taxon>
    </lineage>
</organism>
<gene>
    <name evidence="1" type="ORF">KIN_30040</name>
</gene>
<evidence type="ECO:0000313" key="1">
    <source>
        <dbReference type="EMBL" id="GFE65930.1"/>
    </source>
</evidence>
<accession>A0A6N6JJC5</accession>
<dbReference type="EMBL" id="BLJE01000003">
    <property type="protein sequence ID" value="GFE65930.1"/>
    <property type="molecule type" value="Genomic_DNA"/>
</dbReference>